<feature type="compositionally biased region" description="Low complexity" evidence="1">
    <location>
        <begin position="54"/>
        <end position="72"/>
    </location>
</feature>
<dbReference type="EMBL" id="CP074371">
    <property type="protein sequence ID" value="QVI19912.1"/>
    <property type="molecule type" value="Genomic_DNA"/>
</dbReference>
<evidence type="ECO:0000256" key="1">
    <source>
        <dbReference type="SAM" id="MobiDB-lite"/>
    </source>
</evidence>
<gene>
    <name evidence="2" type="ORF">KHQ06_26945</name>
</gene>
<accession>A0ABX8CIV9</accession>
<dbReference type="Proteomes" id="UP000683310">
    <property type="component" value="Chromosome"/>
</dbReference>
<keyword evidence="3" id="KW-1185">Reference proteome</keyword>
<sequence>MTDGEVPAAGVVLVDDTGCEDSDSIVASVCTEQRWLRPGMPVRELVTRTRDRTPATTASPTAATTSAASPAS</sequence>
<evidence type="ECO:0000313" key="3">
    <source>
        <dbReference type="Proteomes" id="UP000683310"/>
    </source>
</evidence>
<evidence type="ECO:0000313" key="2">
    <source>
        <dbReference type="EMBL" id="QVI19912.1"/>
    </source>
</evidence>
<proteinExistence type="predicted"/>
<organism evidence="2 3">
    <name type="scientific">Nocardia tengchongensis</name>
    <dbReference type="NCBI Taxonomy" id="2055889"/>
    <lineage>
        <taxon>Bacteria</taxon>
        <taxon>Bacillati</taxon>
        <taxon>Actinomycetota</taxon>
        <taxon>Actinomycetes</taxon>
        <taxon>Mycobacteriales</taxon>
        <taxon>Nocardiaceae</taxon>
        <taxon>Nocardia</taxon>
    </lineage>
</organism>
<protein>
    <submittedName>
        <fullName evidence="2">Uncharacterized protein</fullName>
    </submittedName>
</protein>
<reference evidence="2 3" key="1">
    <citation type="submission" date="2021-04" db="EMBL/GenBank/DDBJ databases">
        <title>Nocardia tengchongensis.</title>
        <authorList>
            <person name="Zhuang k."/>
            <person name="Ran Y."/>
            <person name="Li W."/>
        </authorList>
    </citation>
    <scope>NUCLEOTIDE SEQUENCE [LARGE SCALE GENOMIC DNA]</scope>
    <source>
        <strain evidence="2 3">CFH S0057</strain>
    </source>
</reference>
<dbReference type="RefSeq" id="WP_213555942.1">
    <property type="nucleotide sequence ID" value="NZ_JBHZDI010000296.1"/>
</dbReference>
<name>A0ABX8CIV9_9NOCA</name>
<feature type="region of interest" description="Disordered" evidence="1">
    <location>
        <begin position="41"/>
        <end position="72"/>
    </location>
</feature>